<dbReference type="GO" id="GO:0098882">
    <property type="term" value="F:structural constituent of presynaptic active zone"/>
    <property type="evidence" value="ECO:0007669"/>
    <property type="project" value="TreeGrafter"/>
</dbReference>
<feature type="region of interest" description="Disordered" evidence="8">
    <location>
        <begin position="158"/>
        <end position="460"/>
    </location>
</feature>
<dbReference type="SUPFAM" id="SSF57903">
    <property type="entry name" value="FYVE/PHD zinc finger"/>
    <property type="match status" value="2"/>
</dbReference>
<dbReference type="Proteomes" id="UP000288216">
    <property type="component" value="Unassembled WGS sequence"/>
</dbReference>
<protein>
    <recommendedName>
        <fullName evidence="9">Zinc finger piccolo-type domain-containing protein</fullName>
    </recommendedName>
</protein>
<feature type="compositionally biased region" description="Polar residues" evidence="8">
    <location>
        <begin position="200"/>
        <end position="219"/>
    </location>
</feature>
<feature type="region of interest" description="Disordered" evidence="8">
    <location>
        <begin position="474"/>
        <end position="556"/>
    </location>
</feature>
<dbReference type="GO" id="GO:0098982">
    <property type="term" value="C:GABA-ergic synapse"/>
    <property type="evidence" value="ECO:0007669"/>
    <property type="project" value="TreeGrafter"/>
</dbReference>
<dbReference type="InterPro" id="IPR008899">
    <property type="entry name" value="Znf_piccolo"/>
</dbReference>
<accession>A0A401Q4L3</accession>
<evidence type="ECO:0000256" key="3">
    <source>
        <dbReference type="ARBA" id="ARBA00022771"/>
    </source>
</evidence>
<evidence type="ECO:0000256" key="1">
    <source>
        <dbReference type="ARBA" id="ARBA00022723"/>
    </source>
</evidence>
<comment type="caution">
    <text evidence="10">The sequence shown here is derived from an EMBL/GenBank/DDBJ whole genome shotgun (WGS) entry which is preliminary data.</text>
</comment>
<keyword evidence="1" id="KW-0479">Metal-binding</keyword>
<evidence type="ECO:0000256" key="8">
    <source>
        <dbReference type="SAM" id="MobiDB-lite"/>
    </source>
</evidence>
<name>A0A401Q4L3_SCYTO</name>
<reference evidence="10 11" key="1">
    <citation type="journal article" date="2018" name="Nat. Ecol. Evol.">
        <title>Shark genomes provide insights into elasmobranch evolution and the origin of vertebrates.</title>
        <authorList>
            <person name="Hara Y"/>
            <person name="Yamaguchi K"/>
            <person name="Onimaru K"/>
            <person name="Kadota M"/>
            <person name="Koyanagi M"/>
            <person name="Keeley SD"/>
            <person name="Tatsumi K"/>
            <person name="Tanaka K"/>
            <person name="Motone F"/>
            <person name="Kageyama Y"/>
            <person name="Nozu R"/>
            <person name="Adachi N"/>
            <person name="Nishimura O"/>
            <person name="Nakagawa R"/>
            <person name="Tanegashima C"/>
            <person name="Kiyatake I"/>
            <person name="Matsumoto R"/>
            <person name="Murakumo K"/>
            <person name="Nishida K"/>
            <person name="Terakita A"/>
            <person name="Kuratani S"/>
            <person name="Sato K"/>
            <person name="Hyodo S Kuraku.S."/>
        </authorList>
    </citation>
    <scope>NUCLEOTIDE SEQUENCE [LARGE SCALE GENOMIC DNA]</scope>
</reference>
<dbReference type="OrthoDB" id="67700at2759"/>
<sequence>MMPSFLSEGNPLSSVVNKFSLFDSKADSEQAARKQKAAGKPESAQKGPVKSTSQQFLRTSPKPGEKEEARQAARQQPVQPPSAAAPHSAPRTAPAPQAALCPVCTSTPLQEGNADQCTQCHMVVCSQCGFNPNPHITQVREWLCLNCQMQRALGMDMTSVPGSKSQPLQPKQPGATSSVPQIAKQAPAQQAAQKPEQAKSLSQTGSRKQPVLTKQQSMAASPPLKAKQPSHGPRDQPAKQQTTQKPKLVKPSQQLVDVKSQQDVNKPPQVISTTPVPESKQPSLGPQVQPAVQQKGSDESTRAEQTRLATPLQQLTKKEEVSGPKTQLQRKGNIVPGTEPGPGIKTPKQDVAQQKQPEQIQKPVLVEKPPHGKQPISVPAPDLIKQPALKAEPKTGHPKEEQAKPTQKPGLGKAVPSQIPPEPQKAPKAAEQSRRFSLNLGGAAQPPPFQPSTPQETVTGKLFGFGASLFSQASTLMSTAPQQQDPHGHAAKQPSAVPPTAAQTTSKESTASQQSPKRDIGKREAKPPAAHPSDQKAAVTAQEKANRQAVETIKKGTKPLESEIAAPSKTACPLCKTALNIGSDAPPNFDTCTQCKAVVCNLCGFNPTPHLTEVGNYYISL</sequence>
<dbReference type="GO" id="GO:0035418">
    <property type="term" value="P:protein localization to synapse"/>
    <property type="evidence" value="ECO:0007669"/>
    <property type="project" value="TreeGrafter"/>
</dbReference>
<proteinExistence type="predicted"/>
<dbReference type="AlphaFoldDB" id="A0A401Q4L3"/>
<evidence type="ECO:0000256" key="2">
    <source>
        <dbReference type="ARBA" id="ARBA00022737"/>
    </source>
</evidence>
<dbReference type="OMA" id="PNPHITQ"/>
<dbReference type="GO" id="GO:0008270">
    <property type="term" value="F:zinc ion binding"/>
    <property type="evidence" value="ECO:0007669"/>
    <property type="project" value="UniProtKB-KW"/>
</dbReference>
<feature type="compositionally biased region" description="Polar residues" evidence="8">
    <location>
        <begin position="474"/>
        <end position="485"/>
    </location>
</feature>
<dbReference type="InterPro" id="IPR011011">
    <property type="entry name" value="Znf_FYVE_PHD"/>
</dbReference>
<evidence type="ECO:0000259" key="9">
    <source>
        <dbReference type="Pfam" id="PF05715"/>
    </source>
</evidence>
<evidence type="ECO:0000313" key="11">
    <source>
        <dbReference type="Proteomes" id="UP000288216"/>
    </source>
</evidence>
<dbReference type="GO" id="GO:0098978">
    <property type="term" value="C:glutamatergic synapse"/>
    <property type="evidence" value="ECO:0007669"/>
    <property type="project" value="TreeGrafter"/>
</dbReference>
<keyword evidence="6" id="KW-0966">Cell projection</keyword>
<keyword evidence="2" id="KW-0677">Repeat</keyword>
<gene>
    <name evidence="10" type="ORF">scyTo_0016155</name>
</gene>
<evidence type="ECO:0000313" key="10">
    <source>
        <dbReference type="EMBL" id="GCB80305.1"/>
    </source>
</evidence>
<dbReference type="InterPro" id="IPR013083">
    <property type="entry name" value="Znf_RING/FYVE/PHD"/>
</dbReference>
<feature type="compositionally biased region" description="Basic and acidic residues" evidence="8">
    <location>
        <begin position="516"/>
        <end position="526"/>
    </location>
</feature>
<organism evidence="10 11">
    <name type="scientific">Scyliorhinus torazame</name>
    <name type="common">Cloudy catshark</name>
    <name type="synonym">Catulus torazame</name>
    <dbReference type="NCBI Taxonomy" id="75743"/>
    <lineage>
        <taxon>Eukaryota</taxon>
        <taxon>Metazoa</taxon>
        <taxon>Chordata</taxon>
        <taxon>Craniata</taxon>
        <taxon>Vertebrata</taxon>
        <taxon>Chondrichthyes</taxon>
        <taxon>Elasmobranchii</taxon>
        <taxon>Galeomorphii</taxon>
        <taxon>Galeoidea</taxon>
        <taxon>Carcharhiniformes</taxon>
        <taxon>Scyliorhinidae</taxon>
        <taxon>Scyliorhinus</taxon>
    </lineage>
</organism>
<feature type="region of interest" description="Disordered" evidence="8">
    <location>
        <begin position="26"/>
        <end position="95"/>
    </location>
</feature>
<dbReference type="EMBL" id="BFAA01009591">
    <property type="protein sequence ID" value="GCB80305.1"/>
    <property type="molecule type" value="Genomic_DNA"/>
</dbReference>
<dbReference type="PANTHER" id="PTHR14113:SF6">
    <property type="entry name" value="PROTEIN PICCOLO"/>
    <property type="match status" value="1"/>
</dbReference>
<dbReference type="GO" id="GO:0048788">
    <property type="term" value="C:cytoskeleton of presynaptic active zone"/>
    <property type="evidence" value="ECO:0007669"/>
    <property type="project" value="TreeGrafter"/>
</dbReference>
<evidence type="ECO:0000256" key="4">
    <source>
        <dbReference type="ARBA" id="ARBA00022833"/>
    </source>
</evidence>
<keyword evidence="11" id="KW-1185">Reference proteome</keyword>
<keyword evidence="3" id="KW-0863">Zinc-finger</keyword>
<dbReference type="STRING" id="75743.A0A401Q4L3"/>
<dbReference type="GO" id="GO:0030424">
    <property type="term" value="C:axon"/>
    <property type="evidence" value="ECO:0007669"/>
    <property type="project" value="TreeGrafter"/>
</dbReference>
<evidence type="ECO:0000256" key="7">
    <source>
        <dbReference type="ARBA" id="ARBA00034101"/>
    </source>
</evidence>
<feature type="compositionally biased region" description="Basic and acidic residues" evidence="8">
    <location>
        <begin position="391"/>
        <end position="403"/>
    </location>
</feature>
<feature type="compositionally biased region" description="Low complexity" evidence="8">
    <location>
        <begin position="72"/>
        <end position="95"/>
    </location>
</feature>
<dbReference type="GO" id="GO:1904071">
    <property type="term" value="P:presynaptic active zone assembly"/>
    <property type="evidence" value="ECO:0007669"/>
    <property type="project" value="TreeGrafter"/>
</dbReference>
<dbReference type="PANTHER" id="PTHR14113">
    <property type="entry name" value="PICCOLO/BASSOON"/>
    <property type="match status" value="1"/>
</dbReference>
<feature type="domain" description="Zinc finger piccolo-type" evidence="9">
    <location>
        <begin position="571"/>
        <end position="615"/>
    </location>
</feature>
<keyword evidence="4" id="KW-0862">Zinc</keyword>
<dbReference type="Pfam" id="PF05715">
    <property type="entry name" value="zf-piccolo"/>
    <property type="match status" value="2"/>
</dbReference>
<dbReference type="InterPro" id="IPR052098">
    <property type="entry name" value="Presynaptic_Scaffold_Bsn/Pclo"/>
</dbReference>
<feature type="compositionally biased region" description="Polar residues" evidence="8">
    <location>
        <begin position="251"/>
        <end position="295"/>
    </location>
</feature>
<feature type="compositionally biased region" description="Polar residues" evidence="8">
    <location>
        <begin position="501"/>
        <end position="515"/>
    </location>
</feature>
<feature type="compositionally biased region" description="Low complexity" evidence="8">
    <location>
        <begin position="180"/>
        <end position="199"/>
    </location>
</feature>
<feature type="compositionally biased region" description="Basic and acidic residues" evidence="8">
    <location>
        <begin position="296"/>
        <end position="305"/>
    </location>
</feature>
<evidence type="ECO:0000256" key="6">
    <source>
        <dbReference type="ARBA" id="ARBA00023273"/>
    </source>
</evidence>
<keyword evidence="5" id="KW-0770">Synapse</keyword>
<evidence type="ECO:0000256" key="5">
    <source>
        <dbReference type="ARBA" id="ARBA00023018"/>
    </source>
</evidence>
<comment type="subcellular location">
    <subcellularLocation>
        <location evidence="7">Presynaptic active zone</location>
    </subcellularLocation>
</comment>
<dbReference type="Gene3D" id="3.30.40.10">
    <property type="entry name" value="Zinc/RING finger domain, C3HC4 (zinc finger)"/>
    <property type="match status" value="2"/>
</dbReference>
<feature type="compositionally biased region" description="Polar residues" evidence="8">
    <location>
        <begin position="160"/>
        <end position="179"/>
    </location>
</feature>
<feature type="domain" description="Zinc finger piccolo-type" evidence="9">
    <location>
        <begin position="100"/>
        <end position="153"/>
    </location>
</feature>